<dbReference type="RefSeq" id="WP_338290344.1">
    <property type="nucleotide sequence ID" value="NZ_AP027272.1"/>
</dbReference>
<feature type="domain" description="NodB homology" evidence="4">
    <location>
        <begin position="81"/>
        <end position="284"/>
    </location>
</feature>
<dbReference type="InterPro" id="IPR011330">
    <property type="entry name" value="Glyco_hydro/deAcase_b/a-brl"/>
</dbReference>
<dbReference type="CDD" id="cd10973">
    <property type="entry name" value="CE4_DAC_u4_5s"/>
    <property type="match status" value="1"/>
</dbReference>
<dbReference type="SUPFAM" id="SSF88713">
    <property type="entry name" value="Glycoside hydrolase/deacetylase"/>
    <property type="match status" value="1"/>
</dbReference>
<evidence type="ECO:0000256" key="1">
    <source>
        <dbReference type="ARBA" id="ARBA00004613"/>
    </source>
</evidence>
<sequence>MSVFVRVFAFVFYFTAVSQAQANNSATILLYHHVSSATPPSTSITPEKFAEHLAYLEANHTVIPLQELMSKIKAQAPLPDKAVAITFDDGFRNIKENAHPLLKALDFPYTIFINPTEVGVGPGHLNWQELKQLSEEGALIANHYWDHRHMLDKATEADWLIHTKQRILKAEAAIVENLGSSPGFFAYPFGEYNKALSDLVEELELVGFAQHSGAVGYQTRLSEIPRFPAAGIYSNLNTLKTKLQTLAMPVVSASIENPVFYSPPKLEYAITLDTSDFNKGLLSCFFRGERISASWQEDTLHVSSDVTLKPGRSRVNCTAPSKTHKGRYYWHSQPWFVATKEGKFLD</sequence>
<dbReference type="Gene3D" id="3.20.20.370">
    <property type="entry name" value="Glycoside hydrolase/deacetylase"/>
    <property type="match status" value="1"/>
</dbReference>
<keyword evidence="6" id="KW-1185">Reference proteome</keyword>
<protein>
    <submittedName>
        <fullName evidence="5">Polysaccharide deacetylase</fullName>
    </submittedName>
</protein>
<dbReference type="EMBL" id="AP027272">
    <property type="protein sequence ID" value="BDX04563.1"/>
    <property type="molecule type" value="Genomic_DNA"/>
</dbReference>
<proteinExistence type="predicted"/>
<evidence type="ECO:0000259" key="4">
    <source>
        <dbReference type="PROSITE" id="PS51677"/>
    </source>
</evidence>
<dbReference type="InterPro" id="IPR051398">
    <property type="entry name" value="Polysacch_Deacetylase"/>
</dbReference>
<dbReference type="GO" id="GO:0005576">
    <property type="term" value="C:extracellular region"/>
    <property type="evidence" value="ECO:0007669"/>
    <property type="project" value="UniProtKB-SubCell"/>
</dbReference>
<feature type="signal peptide" evidence="3">
    <location>
        <begin position="1"/>
        <end position="22"/>
    </location>
</feature>
<comment type="subcellular location">
    <subcellularLocation>
        <location evidence="1">Secreted</location>
    </subcellularLocation>
</comment>
<evidence type="ECO:0000313" key="6">
    <source>
        <dbReference type="Proteomes" id="UP001333710"/>
    </source>
</evidence>
<dbReference type="PANTHER" id="PTHR34216">
    <property type="match status" value="1"/>
</dbReference>
<dbReference type="GO" id="GO:0005975">
    <property type="term" value="P:carbohydrate metabolic process"/>
    <property type="evidence" value="ECO:0007669"/>
    <property type="project" value="InterPro"/>
</dbReference>
<dbReference type="Proteomes" id="UP001333710">
    <property type="component" value="Chromosome"/>
</dbReference>
<dbReference type="AlphaFoldDB" id="A0AA48KNN1"/>
<evidence type="ECO:0000313" key="5">
    <source>
        <dbReference type="EMBL" id="BDX04563.1"/>
    </source>
</evidence>
<dbReference type="PANTHER" id="PTHR34216:SF3">
    <property type="entry name" value="POLY-BETA-1,6-N-ACETYL-D-GLUCOSAMINE N-DEACETYLASE"/>
    <property type="match status" value="1"/>
</dbReference>
<name>A0AA48KNN1_9ALTE</name>
<dbReference type="KEGG" id="pmaw:MACH26_00840"/>
<evidence type="ECO:0000256" key="2">
    <source>
        <dbReference type="ARBA" id="ARBA00022729"/>
    </source>
</evidence>
<dbReference type="Pfam" id="PF01522">
    <property type="entry name" value="Polysacc_deac_1"/>
    <property type="match status" value="1"/>
</dbReference>
<organism evidence="5 6">
    <name type="scientific">Planctobacterium marinum</name>
    <dbReference type="NCBI Taxonomy" id="1631968"/>
    <lineage>
        <taxon>Bacteria</taxon>
        <taxon>Pseudomonadati</taxon>
        <taxon>Pseudomonadota</taxon>
        <taxon>Gammaproteobacteria</taxon>
        <taxon>Alteromonadales</taxon>
        <taxon>Alteromonadaceae</taxon>
        <taxon>Planctobacterium</taxon>
    </lineage>
</organism>
<dbReference type="InterPro" id="IPR002509">
    <property type="entry name" value="NODB_dom"/>
</dbReference>
<gene>
    <name evidence="5" type="ORF">MACH26_00840</name>
</gene>
<dbReference type="PROSITE" id="PS51677">
    <property type="entry name" value="NODB"/>
    <property type="match status" value="1"/>
</dbReference>
<feature type="chain" id="PRO_5041399874" evidence="3">
    <location>
        <begin position="23"/>
        <end position="346"/>
    </location>
</feature>
<dbReference type="GO" id="GO:0016810">
    <property type="term" value="F:hydrolase activity, acting on carbon-nitrogen (but not peptide) bonds"/>
    <property type="evidence" value="ECO:0007669"/>
    <property type="project" value="InterPro"/>
</dbReference>
<evidence type="ECO:0000256" key="3">
    <source>
        <dbReference type="SAM" id="SignalP"/>
    </source>
</evidence>
<reference evidence="5" key="1">
    <citation type="submission" date="2023-01" db="EMBL/GenBank/DDBJ databases">
        <title>Complete genome sequence of Planctobacterium marinum strain Dej080120_11.</title>
        <authorList>
            <person name="Ueki S."/>
            <person name="Maruyama F."/>
        </authorList>
    </citation>
    <scope>NUCLEOTIDE SEQUENCE</scope>
    <source>
        <strain evidence="5">Dej080120_11</strain>
    </source>
</reference>
<keyword evidence="2 3" id="KW-0732">Signal</keyword>
<accession>A0AA48KNN1</accession>